<evidence type="ECO:0000256" key="1">
    <source>
        <dbReference type="SAM" id="MobiDB-lite"/>
    </source>
</evidence>
<protein>
    <submittedName>
        <fullName evidence="2">Uncharacterized protein</fullName>
    </submittedName>
</protein>
<dbReference type="Proteomes" id="UP000265520">
    <property type="component" value="Unassembled WGS sequence"/>
</dbReference>
<reference evidence="2 3" key="1">
    <citation type="journal article" date="2018" name="Front. Plant Sci.">
        <title>Red Clover (Trifolium pratense) and Zigzag Clover (T. medium) - A Picture of Genomic Similarities and Differences.</title>
        <authorList>
            <person name="Dluhosova J."/>
            <person name="Istvanek J."/>
            <person name="Nedelnik J."/>
            <person name="Repkova J."/>
        </authorList>
    </citation>
    <scope>NUCLEOTIDE SEQUENCE [LARGE SCALE GENOMIC DNA]</scope>
    <source>
        <strain evidence="3">cv. 10/8</strain>
        <tissue evidence="2">Leaf</tissue>
    </source>
</reference>
<proteinExistence type="predicted"/>
<feature type="non-terminal residue" evidence="2">
    <location>
        <position position="1"/>
    </location>
</feature>
<accession>A0A392VME4</accession>
<name>A0A392VME4_9FABA</name>
<sequence>WRCNLWRDVVSSRGSADGGSVVTVVAGSVDEGSDGGWSESGQVLLGVGRQEGRKGQVQSTRLESEQLRN</sequence>
<evidence type="ECO:0000313" key="3">
    <source>
        <dbReference type="Proteomes" id="UP000265520"/>
    </source>
</evidence>
<organism evidence="2 3">
    <name type="scientific">Trifolium medium</name>
    <dbReference type="NCBI Taxonomy" id="97028"/>
    <lineage>
        <taxon>Eukaryota</taxon>
        <taxon>Viridiplantae</taxon>
        <taxon>Streptophyta</taxon>
        <taxon>Embryophyta</taxon>
        <taxon>Tracheophyta</taxon>
        <taxon>Spermatophyta</taxon>
        <taxon>Magnoliopsida</taxon>
        <taxon>eudicotyledons</taxon>
        <taxon>Gunneridae</taxon>
        <taxon>Pentapetalae</taxon>
        <taxon>rosids</taxon>
        <taxon>fabids</taxon>
        <taxon>Fabales</taxon>
        <taxon>Fabaceae</taxon>
        <taxon>Papilionoideae</taxon>
        <taxon>50 kb inversion clade</taxon>
        <taxon>NPAAA clade</taxon>
        <taxon>Hologalegina</taxon>
        <taxon>IRL clade</taxon>
        <taxon>Trifolieae</taxon>
        <taxon>Trifolium</taxon>
    </lineage>
</organism>
<evidence type="ECO:0000313" key="2">
    <source>
        <dbReference type="EMBL" id="MCI87915.1"/>
    </source>
</evidence>
<keyword evidence="3" id="KW-1185">Reference proteome</keyword>
<feature type="non-terminal residue" evidence="2">
    <location>
        <position position="69"/>
    </location>
</feature>
<dbReference type="EMBL" id="LXQA011179063">
    <property type="protein sequence ID" value="MCI87915.1"/>
    <property type="molecule type" value="Genomic_DNA"/>
</dbReference>
<comment type="caution">
    <text evidence="2">The sequence shown here is derived from an EMBL/GenBank/DDBJ whole genome shotgun (WGS) entry which is preliminary data.</text>
</comment>
<feature type="region of interest" description="Disordered" evidence="1">
    <location>
        <begin position="48"/>
        <end position="69"/>
    </location>
</feature>
<dbReference type="AlphaFoldDB" id="A0A392VME4"/>